<evidence type="ECO:0000256" key="1">
    <source>
        <dbReference type="SAM" id="MobiDB-lite"/>
    </source>
</evidence>
<gene>
    <name evidence="2" type="ORF">Pmani_004974</name>
</gene>
<evidence type="ECO:0000313" key="3">
    <source>
        <dbReference type="Proteomes" id="UP001292094"/>
    </source>
</evidence>
<feature type="compositionally biased region" description="Low complexity" evidence="1">
    <location>
        <begin position="278"/>
        <end position="297"/>
    </location>
</feature>
<feature type="region of interest" description="Disordered" evidence="1">
    <location>
        <begin position="364"/>
        <end position="396"/>
    </location>
</feature>
<proteinExistence type="predicted"/>
<dbReference type="EMBL" id="JAWZYT010000365">
    <property type="protein sequence ID" value="KAK4324414.1"/>
    <property type="molecule type" value="Genomic_DNA"/>
</dbReference>
<feature type="compositionally biased region" description="Low complexity" evidence="1">
    <location>
        <begin position="309"/>
        <end position="341"/>
    </location>
</feature>
<organism evidence="2 3">
    <name type="scientific">Petrolisthes manimaculis</name>
    <dbReference type="NCBI Taxonomy" id="1843537"/>
    <lineage>
        <taxon>Eukaryota</taxon>
        <taxon>Metazoa</taxon>
        <taxon>Ecdysozoa</taxon>
        <taxon>Arthropoda</taxon>
        <taxon>Crustacea</taxon>
        <taxon>Multicrustacea</taxon>
        <taxon>Malacostraca</taxon>
        <taxon>Eumalacostraca</taxon>
        <taxon>Eucarida</taxon>
        <taxon>Decapoda</taxon>
        <taxon>Pleocyemata</taxon>
        <taxon>Anomura</taxon>
        <taxon>Galatheoidea</taxon>
        <taxon>Porcellanidae</taxon>
        <taxon>Petrolisthes</taxon>
    </lineage>
</organism>
<feature type="region of interest" description="Disordered" evidence="1">
    <location>
        <begin position="268"/>
        <end position="341"/>
    </location>
</feature>
<dbReference type="PANTHER" id="PTHR46888:SF1">
    <property type="entry name" value="RIBONUCLEASE H"/>
    <property type="match status" value="1"/>
</dbReference>
<dbReference type="Gene3D" id="1.10.4020.10">
    <property type="entry name" value="DNA breaking-rejoining enzymes"/>
    <property type="match status" value="1"/>
</dbReference>
<feature type="region of interest" description="Disordered" evidence="1">
    <location>
        <begin position="1"/>
        <end position="62"/>
    </location>
</feature>
<name>A0AAE1QCP0_9EUCA</name>
<reference evidence="2" key="1">
    <citation type="submission" date="2023-11" db="EMBL/GenBank/DDBJ databases">
        <title>Genome assemblies of two species of porcelain crab, Petrolisthes cinctipes and Petrolisthes manimaculis (Anomura: Porcellanidae).</title>
        <authorList>
            <person name="Angst P."/>
        </authorList>
    </citation>
    <scope>NUCLEOTIDE SEQUENCE</scope>
    <source>
        <strain evidence="2">PB745_02</strain>
        <tissue evidence="2">Gill</tissue>
    </source>
</reference>
<feature type="compositionally biased region" description="Low complexity" evidence="1">
    <location>
        <begin position="364"/>
        <end position="373"/>
    </location>
</feature>
<feature type="compositionally biased region" description="Polar residues" evidence="1">
    <location>
        <begin position="268"/>
        <end position="277"/>
    </location>
</feature>
<feature type="compositionally biased region" description="Basic and acidic residues" evidence="1">
    <location>
        <begin position="13"/>
        <end position="62"/>
    </location>
</feature>
<comment type="caution">
    <text evidence="2">The sequence shown here is derived from an EMBL/GenBank/DDBJ whole genome shotgun (WGS) entry which is preliminary data.</text>
</comment>
<sequence>MEEARSLGYTDTVEIRQYVERRQEDDRLERLSQREAEKEQREAEKEQREAEEREREHERGRWAHEQKMVELQAQANGSQSSIASPTTVTPRLQLARYVEGDEIEPFIERFEMLADTYVFGDDVKKIEFLNLFDGKALSILYRLDPDTRNYASMKKALLQAYGVTVDDARKQFLSASLQDKETVAQFSARLASHLDQWFDKAETPKTLEGIKDLLLRTQLEKSCPPELSAQIKTHKINCLKEMVEMSDAHFTAYGYHTRVQSCENLTQLNKPSQDSAGSYNKSSNNDYSQQQSQVVRPQPNPLFNHAKKQGNNYYSQQSSQYRYQGRSNGKSYNNNHGGNKGYYQRSAAATYTYSEPQYPAVGTAATASAAGETPEGGEGYTQQTTEARQGEKDEGLRIHGDHRWFKGKC</sequence>
<evidence type="ECO:0000313" key="2">
    <source>
        <dbReference type="EMBL" id="KAK4324414.1"/>
    </source>
</evidence>
<dbReference type="Proteomes" id="UP001292094">
    <property type="component" value="Unassembled WGS sequence"/>
</dbReference>
<keyword evidence="3" id="KW-1185">Reference proteome</keyword>
<dbReference type="PANTHER" id="PTHR46888">
    <property type="entry name" value="ZINC KNUCKLE DOMAINCONTAINING PROTEIN-RELATED"/>
    <property type="match status" value="1"/>
</dbReference>
<dbReference type="InterPro" id="IPR038269">
    <property type="entry name" value="SCAN_sf"/>
</dbReference>
<dbReference type="AlphaFoldDB" id="A0AAE1QCP0"/>
<accession>A0AAE1QCP0</accession>
<dbReference type="SUPFAM" id="SSF47353">
    <property type="entry name" value="Retrovirus capsid dimerization domain-like"/>
    <property type="match status" value="1"/>
</dbReference>
<protein>
    <submittedName>
        <fullName evidence="2">Uncharacterized protein</fullName>
    </submittedName>
</protein>